<dbReference type="GO" id="GO:0043448">
    <property type="term" value="P:alkane catabolic process"/>
    <property type="evidence" value="ECO:0007669"/>
    <property type="project" value="TreeGrafter"/>
</dbReference>
<keyword evidence="7" id="KW-1133">Transmembrane helix</keyword>
<feature type="domain" description="Rubredoxin-like" evidence="8">
    <location>
        <begin position="24"/>
        <end position="75"/>
    </location>
</feature>
<feature type="region of interest" description="Disordered" evidence="6">
    <location>
        <begin position="1"/>
        <end position="23"/>
    </location>
</feature>
<evidence type="ECO:0000256" key="2">
    <source>
        <dbReference type="ARBA" id="ARBA00022723"/>
    </source>
</evidence>
<dbReference type="SUPFAM" id="SSF57802">
    <property type="entry name" value="Rubredoxin-like"/>
    <property type="match status" value="1"/>
</dbReference>
<comment type="cofactor">
    <cofactor evidence="5">
        <name>Fe(3+)</name>
        <dbReference type="ChEBI" id="CHEBI:29034"/>
    </cofactor>
</comment>
<keyword evidence="2 5" id="KW-0479">Metal-binding</keyword>
<evidence type="ECO:0000256" key="1">
    <source>
        <dbReference type="ARBA" id="ARBA00022448"/>
    </source>
</evidence>
<keyword evidence="7" id="KW-0472">Membrane</keyword>
<dbReference type="PROSITE" id="PS00202">
    <property type="entry name" value="RUBREDOXIN"/>
    <property type="match status" value="1"/>
</dbReference>
<dbReference type="PANTHER" id="PTHR47627:SF1">
    <property type="entry name" value="RUBREDOXIN-1-RELATED"/>
    <property type="match status" value="1"/>
</dbReference>
<evidence type="ECO:0000256" key="7">
    <source>
        <dbReference type="SAM" id="Phobius"/>
    </source>
</evidence>
<sequence length="124" mass="13382">MSTESVEPQENAVETPAPLEPKDMDQHECAACGYIYQPTKGDDRSGIAAGVAFEELPITWKCPVCGAPKKRFQNIGPLNAPSGFKQNLGYGFGVNTLTPGQKNLLIFGALIVGFIFFLSLYGLQ</sequence>
<keyword evidence="1" id="KW-0813">Transport</keyword>
<gene>
    <name evidence="9" type="ORF">NIES2135_52740</name>
</gene>
<dbReference type="GO" id="GO:0005506">
    <property type="term" value="F:iron ion binding"/>
    <property type="evidence" value="ECO:0007669"/>
    <property type="project" value="UniProtKB-UniRule"/>
</dbReference>
<dbReference type="AlphaFoldDB" id="A0A1Z4JNR2"/>
<dbReference type="EMBL" id="AP018203">
    <property type="protein sequence ID" value="BAY58401.1"/>
    <property type="molecule type" value="Genomic_DNA"/>
</dbReference>
<keyword evidence="7" id="KW-0812">Transmembrane</keyword>
<feature type="transmembrane region" description="Helical" evidence="7">
    <location>
        <begin position="104"/>
        <end position="123"/>
    </location>
</feature>
<dbReference type="InterPro" id="IPR024935">
    <property type="entry name" value="Rubredoxin_dom"/>
</dbReference>
<protein>
    <recommendedName>
        <fullName evidence="5">Rubredoxin</fullName>
    </recommendedName>
</protein>
<dbReference type="CDD" id="cd00730">
    <property type="entry name" value="rubredoxin"/>
    <property type="match status" value="1"/>
</dbReference>
<evidence type="ECO:0000259" key="8">
    <source>
        <dbReference type="PROSITE" id="PS50903"/>
    </source>
</evidence>
<dbReference type="Pfam" id="PF00301">
    <property type="entry name" value="Rubredoxin"/>
    <property type="match status" value="1"/>
</dbReference>
<organism evidence="9 10">
    <name type="scientific">Leptolyngbya boryana NIES-2135</name>
    <dbReference type="NCBI Taxonomy" id="1973484"/>
    <lineage>
        <taxon>Bacteria</taxon>
        <taxon>Bacillati</taxon>
        <taxon>Cyanobacteriota</taxon>
        <taxon>Cyanophyceae</taxon>
        <taxon>Leptolyngbyales</taxon>
        <taxon>Leptolyngbyaceae</taxon>
        <taxon>Leptolyngbya group</taxon>
        <taxon>Leptolyngbya</taxon>
    </lineage>
</organism>
<evidence type="ECO:0000256" key="5">
    <source>
        <dbReference type="RuleBase" id="RU003820"/>
    </source>
</evidence>
<dbReference type="InterPro" id="IPR018527">
    <property type="entry name" value="Rubredoxin_Fe_BS"/>
</dbReference>
<keyword evidence="3 5" id="KW-0249">Electron transport</keyword>
<evidence type="ECO:0000313" key="10">
    <source>
        <dbReference type="Proteomes" id="UP000217895"/>
    </source>
</evidence>
<proteinExistence type="inferred from homology"/>
<keyword evidence="4 5" id="KW-0408">Iron</keyword>
<dbReference type="FunFam" id="2.20.28.10:FF:000001">
    <property type="entry name" value="Rubredoxin"/>
    <property type="match status" value="1"/>
</dbReference>
<dbReference type="InterPro" id="IPR050526">
    <property type="entry name" value="Rubredoxin_ET"/>
</dbReference>
<accession>A0A1Z4JNR2</accession>
<dbReference type="PRINTS" id="PR00163">
    <property type="entry name" value="RUBREDOXIN"/>
</dbReference>
<evidence type="ECO:0000256" key="3">
    <source>
        <dbReference type="ARBA" id="ARBA00022982"/>
    </source>
</evidence>
<dbReference type="PROSITE" id="PS50903">
    <property type="entry name" value="RUBREDOXIN_LIKE"/>
    <property type="match status" value="1"/>
</dbReference>
<keyword evidence="10" id="KW-1185">Reference proteome</keyword>
<dbReference type="PANTHER" id="PTHR47627">
    <property type="entry name" value="RUBREDOXIN"/>
    <property type="match status" value="1"/>
</dbReference>
<dbReference type="Gene3D" id="2.20.28.10">
    <property type="match status" value="1"/>
</dbReference>
<reference evidence="9 10" key="1">
    <citation type="submission" date="2017-06" db="EMBL/GenBank/DDBJ databases">
        <title>Genome sequencing of cyanobaciteial culture collection at National Institute for Environmental Studies (NIES).</title>
        <authorList>
            <person name="Hirose Y."/>
            <person name="Shimura Y."/>
            <person name="Fujisawa T."/>
            <person name="Nakamura Y."/>
            <person name="Kawachi M."/>
        </authorList>
    </citation>
    <scope>NUCLEOTIDE SEQUENCE [LARGE SCALE GENOMIC DNA]</scope>
    <source>
        <strain evidence="9 10">NIES-2135</strain>
    </source>
</reference>
<evidence type="ECO:0000256" key="4">
    <source>
        <dbReference type="ARBA" id="ARBA00023004"/>
    </source>
</evidence>
<evidence type="ECO:0000313" key="9">
    <source>
        <dbReference type="EMBL" id="BAY58401.1"/>
    </source>
</evidence>
<comment type="similarity">
    <text evidence="5">Belongs to the rubredoxin family.</text>
</comment>
<dbReference type="Proteomes" id="UP000217895">
    <property type="component" value="Chromosome"/>
</dbReference>
<name>A0A1Z4JNR2_LEPBY</name>
<dbReference type="InterPro" id="IPR024934">
    <property type="entry name" value="Rubredoxin-like_dom"/>
</dbReference>
<dbReference type="GO" id="GO:0009055">
    <property type="term" value="F:electron transfer activity"/>
    <property type="evidence" value="ECO:0007669"/>
    <property type="project" value="TreeGrafter"/>
</dbReference>
<evidence type="ECO:0000256" key="6">
    <source>
        <dbReference type="SAM" id="MobiDB-lite"/>
    </source>
</evidence>